<dbReference type="KEGG" id="drt:Dret_2410"/>
<dbReference type="PIRSF" id="PIRSF015626">
    <property type="entry name" value="FdhD"/>
    <property type="match status" value="1"/>
</dbReference>
<proteinExistence type="predicted"/>
<dbReference type="SUPFAM" id="SSF53927">
    <property type="entry name" value="Cytidine deaminase-like"/>
    <property type="match status" value="1"/>
</dbReference>
<organism evidence="3 4">
    <name type="scientific">Desulfohalobium retbaense (strain ATCC 49708 / DSM 5692 / JCM 16813 / HR100)</name>
    <dbReference type="NCBI Taxonomy" id="485915"/>
    <lineage>
        <taxon>Bacteria</taxon>
        <taxon>Pseudomonadati</taxon>
        <taxon>Thermodesulfobacteriota</taxon>
        <taxon>Desulfovibrionia</taxon>
        <taxon>Desulfovibrionales</taxon>
        <taxon>Desulfohalobiaceae</taxon>
        <taxon>Desulfohalobium</taxon>
    </lineage>
</organism>
<evidence type="ECO:0000313" key="3">
    <source>
        <dbReference type="EMBL" id="ACV69692.1"/>
    </source>
</evidence>
<dbReference type="InterPro" id="IPR003786">
    <property type="entry name" value="FdhD"/>
</dbReference>
<evidence type="ECO:0000313" key="4">
    <source>
        <dbReference type="Proteomes" id="UP000001052"/>
    </source>
</evidence>
<dbReference type="STRING" id="485915.Dret_2410"/>
<dbReference type="eggNOG" id="COG1526">
    <property type="taxonomic scope" value="Bacteria"/>
</dbReference>
<evidence type="ECO:0000256" key="1">
    <source>
        <dbReference type="ARBA" id="ARBA00022490"/>
    </source>
</evidence>
<dbReference type="GO" id="GO:0006777">
    <property type="term" value="P:Mo-molybdopterin cofactor biosynthetic process"/>
    <property type="evidence" value="ECO:0007669"/>
    <property type="project" value="UniProtKB-KW"/>
</dbReference>
<keyword evidence="1" id="KW-0963">Cytoplasm</keyword>
<dbReference type="Pfam" id="PF02634">
    <property type="entry name" value="FdhD-NarQ"/>
    <property type="match status" value="1"/>
</dbReference>
<reference evidence="3 4" key="2">
    <citation type="journal article" date="2010" name="Stand. Genomic Sci.">
        <title>Complete genome sequence of Desulfohalobium retbaense type strain (HR(100)).</title>
        <authorList>
            <person name="Spring S."/>
            <person name="Nolan M."/>
            <person name="Lapidus A."/>
            <person name="Glavina Del Rio T."/>
            <person name="Copeland A."/>
            <person name="Tice H."/>
            <person name="Cheng J.F."/>
            <person name="Lucas S."/>
            <person name="Land M."/>
            <person name="Chen F."/>
            <person name="Bruce D."/>
            <person name="Goodwin L."/>
            <person name="Pitluck S."/>
            <person name="Ivanova N."/>
            <person name="Mavromatis K."/>
            <person name="Mikhailova N."/>
            <person name="Pati A."/>
            <person name="Chen A."/>
            <person name="Palaniappan K."/>
            <person name="Hauser L."/>
            <person name="Chang Y.J."/>
            <person name="Jeffries C.D."/>
            <person name="Munk C."/>
            <person name="Kiss H."/>
            <person name="Chain P."/>
            <person name="Han C."/>
            <person name="Brettin T."/>
            <person name="Detter J.C."/>
            <person name="Schuler E."/>
            <person name="Goker M."/>
            <person name="Rohde M."/>
            <person name="Bristow J."/>
            <person name="Eisen J.A."/>
            <person name="Markowitz V."/>
            <person name="Hugenholtz P."/>
            <person name="Kyrpides N.C."/>
            <person name="Klenk H.P."/>
        </authorList>
    </citation>
    <scope>NUCLEOTIDE SEQUENCE [LARGE SCALE GENOMIC DNA]</scope>
    <source>
        <strain evidence="3 4">DSM 5692</strain>
    </source>
</reference>
<dbReference type="RefSeq" id="WP_015752826.1">
    <property type="nucleotide sequence ID" value="NC_013223.1"/>
</dbReference>
<accession>C8X5J5</accession>
<dbReference type="PANTHER" id="PTHR30592">
    <property type="entry name" value="FORMATE DEHYDROGENASE"/>
    <property type="match status" value="1"/>
</dbReference>
<dbReference type="GO" id="GO:0016783">
    <property type="term" value="F:sulfurtransferase activity"/>
    <property type="evidence" value="ECO:0007669"/>
    <property type="project" value="InterPro"/>
</dbReference>
<keyword evidence="2" id="KW-0501">Molybdenum cofactor biosynthesis</keyword>
<gene>
    <name evidence="3" type="ordered locus">Dret_2410</name>
</gene>
<dbReference type="PANTHER" id="PTHR30592:SF1">
    <property type="entry name" value="SULFUR CARRIER PROTEIN FDHD"/>
    <property type="match status" value="1"/>
</dbReference>
<protein>
    <submittedName>
        <fullName evidence="3">Formate dehydrogenase subunit FdhD</fullName>
    </submittedName>
</protein>
<dbReference type="EMBL" id="CP001734">
    <property type="protein sequence ID" value="ACV69692.1"/>
    <property type="molecule type" value="Genomic_DNA"/>
</dbReference>
<dbReference type="AlphaFoldDB" id="C8X5J5"/>
<evidence type="ECO:0000256" key="2">
    <source>
        <dbReference type="ARBA" id="ARBA00023150"/>
    </source>
</evidence>
<dbReference type="InterPro" id="IPR016193">
    <property type="entry name" value="Cytidine_deaminase-like"/>
</dbReference>
<dbReference type="OrthoDB" id="3197277at2"/>
<reference evidence="4" key="1">
    <citation type="submission" date="2009-09" db="EMBL/GenBank/DDBJ databases">
        <title>The complete chromosome of Desulfohalobium retbaense DSM 5692.</title>
        <authorList>
            <consortium name="US DOE Joint Genome Institute (JGI-PGF)"/>
            <person name="Lucas S."/>
            <person name="Copeland A."/>
            <person name="Lapidus A."/>
            <person name="Glavina del Rio T."/>
            <person name="Dalin E."/>
            <person name="Tice H."/>
            <person name="Bruce D."/>
            <person name="Goodwin L."/>
            <person name="Pitluck S."/>
            <person name="Kyrpides N."/>
            <person name="Mavromatis K."/>
            <person name="Ivanova N."/>
            <person name="Mikhailova N."/>
            <person name="Munk A.C."/>
            <person name="Brettin T."/>
            <person name="Detter J.C."/>
            <person name="Han C."/>
            <person name="Tapia R."/>
            <person name="Larimer F."/>
            <person name="Land M."/>
            <person name="Hauser L."/>
            <person name="Markowitz V."/>
            <person name="Cheng J.-F."/>
            <person name="Hugenholtz P."/>
            <person name="Woyke T."/>
            <person name="Wu D."/>
            <person name="Spring S."/>
            <person name="Klenk H.-P."/>
            <person name="Eisen J.A."/>
        </authorList>
    </citation>
    <scope>NUCLEOTIDE SEQUENCE [LARGE SCALE GENOMIC DNA]</scope>
    <source>
        <strain evidence="4">DSM 5692</strain>
    </source>
</reference>
<dbReference type="Gene3D" id="3.40.140.10">
    <property type="entry name" value="Cytidine Deaminase, domain 2"/>
    <property type="match status" value="1"/>
</dbReference>
<dbReference type="Proteomes" id="UP000001052">
    <property type="component" value="Chromosome"/>
</dbReference>
<sequence length="240" mass="26772">MSSAAHALENIACWQYRQEDWHSIQDTIAPEQEVSLYWHDQLAAALLAFPSGLSSLCLGHAWLELCRPGETPGLDAQQGESFYLSVRNARKDLDLHAPEPQLTPEATLALRNDFMRRPGKWDHTGCFHRAGVYDPQEHRFLTTTEDIGRHNCLDRLAGWSLTENVNLRTTVLMVTARATASLVEKAVRAGFPILVSQSAVTTLAVDKAQQAGLTLVGFVREHRLTVFTDPHHRILRDAGS</sequence>
<name>C8X5J5_DESRD</name>
<keyword evidence="4" id="KW-1185">Reference proteome</keyword>
<dbReference type="HOGENOM" id="CLU_056887_4_2_7"/>